<evidence type="ECO:0000256" key="2">
    <source>
        <dbReference type="ARBA" id="ARBA00022729"/>
    </source>
</evidence>
<gene>
    <name evidence="4" type="ORF">SAMN05421752_105201</name>
</gene>
<dbReference type="EMBL" id="FTNR01000005">
    <property type="protein sequence ID" value="SIR93430.1"/>
    <property type="molecule type" value="Genomic_DNA"/>
</dbReference>
<accession>A0A1N7EZE3</accession>
<dbReference type="Proteomes" id="UP000185936">
    <property type="component" value="Unassembled WGS sequence"/>
</dbReference>
<evidence type="ECO:0000313" key="5">
    <source>
        <dbReference type="Proteomes" id="UP000185936"/>
    </source>
</evidence>
<sequence>MMKEPNRNSTRQTAIDRRRFLAASGVSVAGLTGIAGCLGNGDDDGDDGNGGSGGGAVADADPIETPVDSTAINWDDLGDLEGEINVYSGRKRSQIDLVFKMLEEEYDGLTINRSYDDNDAQVNQLIQEGDATPADVFYSQDPGALGAVHDEGLVQQLPSDVVDAVPESYREPDGFWTGVSGRVRSIQYNSERWDGDADDFPTDIFEYATDPQFEGIISTRPNSGTFRGFIQAMVELEGEETTRQWIRDFMDQDPQLFSSGGDQAAAVNRGGDDDPIVALGNSYYAARIVNEDSSAPLRITFTEDDAGCLFSVAGVAVTNNVDDPELIAEFTRHLVAAEGQEFMMETNGEYPVVDGVEYVGPLPDLDELNPPQFNLSSFDMELQAARELLEEEGMLPL</sequence>
<comment type="similarity">
    <text evidence="1">Belongs to the bacterial solute-binding protein 1 family.</text>
</comment>
<protein>
    <submittedName>
        <fullName evidence="4">Iron(III) transport system substrate-binding protein</fullName>
    </submittedName>
</protein>
<keyword evidence="2" id="KW-0732">Signal</keyword>
<dbReference type="Gene3D" id="3.40.190.10">
    <property type="entry name" value="Periplasmic binding protein-like II"/>
    <property type="match status" value="2"/>
</dbReference>
<dbReference type="SUPFAM" id="SSF53850">
    <property type="entry name" value="Periplasmic binding protein-like II"/>
    <property type="match status" value="1"/>
</dbReference>
<dbReference type="PANTHER" id="PTHR30006">
    <property type="entry name" value="THIAMINE-BINDING PERIPLASMIC PROTEIN-RELATED"/>
    <property type="match status" value="1"/>
</dbReference>
<dbReference type="InterPro" id="IPR026045">
    <property type="entry name" value="Ferric-bd"/>
</dbReference>
<name>A0A1N7EZE3_9EURY</name>
<dbReference type="Pfam" id="PF13343">
    <property type="entry name" value="SBP_bac_6"/>
    <property type="match status" value="1"/>
</dbReference>
<evidence type="ECO:0000256" key="3">
    <source>
        <dbReference type="SAM" id="MobiDB-lite"/>
    </source>
</evidence>
<dbReference type="STRING" id="308853.SAMN05421752_105201"/>
<dbReference type="PIRSF" id="PIRSF002825">
    <property type="entry name" value="CfbpA"/>
    <property type="match status" value="1"/>
</dbReference>
<organism evidence="4 5">
    <name type="scientific">Natronorubrum thiooxidans</name>
    <dbReference type="NCBI Taxonomy" id="308853"/>
    <lineage>
        <taxon>Archaea</taxon>
        <taxon>Methanobacteriati</taxon>
        <taxon>Methanobacteriota</taxon>
        <taxon>Stenosarchaea group</taxon>
        <taxon>Halobacteria</taxon>
        <taxon>Halobacteriales</taxon>
        <taxon>Natrialbaceae</taxon>
        <taxon>Natronorubrum</taxon>
    </lineage>
</organism>
<dbReference type="AlphaFoldDB" id="A0A1N7EZE3"/>
<proteinExistence type="inferred from homology"/>
<evidence type="ECO:0000256" key="1">
    <source>
        <dbReference type="ARBA" id="ARBA00008520"/>
    </source>
</evidence>
<reference evidence="5" key="1">
    <citation type="submission" date="2017-01" db="EMBL/GenBank/DDBJ databases">
        <authorList>
            <person name="Varghese N."/>
            <person name="Submissions S."/>
        </authorList>
    </citation>
    <scope>NUCLEOTIDE SEQUENCE [LARGE SCALE GENOMIC DNA]</scope>
    <source>
        <strain evidence="5">type strain: HArc-</strain>
    </source>
</reference>
<keyword evidence="5" id="KW-1185">Reference proteome</keyword>
<feature type="region of interest" description="Disordered" evidence="3">
    <location>
        <begin position="42"/>
        <end position="63"/>
    </location>
</feature>
<evidence type="ECO:0000313" key="4">
    <source>
        <dbReference type="EMBL" id="SIR93430.1"/>
    </source>
</evidence>
<dbReference type="PANTHER" id="PTHR30006:SF15">
    <property type="entry name" value="IRON-UTILIZATION PERIPLASMIC PROTEIN"/>
    <property type="match status" value="1"/>
</dbReference>